<evidence type="ECO:0000313" key="1">
    <source>
        <dbReference type="EMBL" id="GJT68429.1"/>
    </source>
</evidence>
<name>A0ABQ5FYY1_9ASTR</name>
<reference evidence="1" key="1">
    <citation type="journal article" date="2022" name="Int. J. Mol. Sci.">
        <title>Draft Genome of Tanacetum Coccineum: Genomic Comparison of Closely Related Tanacetum-Family Plants.</title>
        <authorList>
            <person name="Yamashiro T."/>
            <person name="Shiraishi A."/>
            <person name="Nakayama K."/>
            <person name="Satake H."/>
        </authorList>
    </citation>
    <scope>NUCLEOTIDE SEQUENCE</scope>
</reference>
<gene>
    <name evidence="1" type="ORF">Tco_1019909</name>
</gene>
<proteinExistence type="predicted"/>
<sequence length="229" mass="26186">MPSFPSPEPTVSYFDDLDYFKDFEKEFLAIVYNDALTSKLDFLTEPTISPQHIDDFNLKDETSLSECDEEEQNILYFNDLFPFNVIYPDDSKSDKDNDDDKIDIKQSSGDLSIGGVNQSASISRMQYGVSLGLGYSVLTPCIDLAVKKSTNCNYGVFCEDMLKGAHFRALTKIFEDYLFPTQYAVSSKEDMAYQRLDFTRKHVCSIPNTSYPANYIRRIKLVKKSKILH</sequence>
<accession>A0ABQ5FYY1</accession>
<dbReference type="Proteomes" id="UP001151760">
    <property type="component" value="Unassembled WGS sequence"/>
</dbReference>
<dbReference type="EMBL" id="BQNB010017898">
    <property type="protein sequence ID" value="GJT68429.1"/>
    <property type="molecule type" value="Genomic_DNA"/>
</dbReference>
<organism evidence="1 2">
    <name type="scientific">Tanacetum coccineum</name>
    <dbReference type="NCBI Taxonomy" id="301880"/>
    <lineage>
        <taxon>Eukaryota</taxon>
        <taxon>Viridiplantae</taxon>
        <taxon>Streptophyta</taxon>
        <taxon>Embryophyta</taxon>
        <taxon>Tracheophyta</taxon>
        <taxon>Spermatophyta</taxon>
        <taxon>Magnoliopsida</taxon>
        <taxon>eudicotyledons</taxon>
        <taxon>Gunneridae</taxon>
        <taxon>Pentapetalae</taxon>
        <taxon>asterids</taxon>
        <taxon>campanulids</taxon>
        <taxon>Asterales</taxon>
        <taxon>Asteraceae</taxon>
        <taxon>Asteroideae</taxon>
        <taxon>Anthemideae</taxon>
        <taxon>Anthemidinae</taxon>
        <taxon>Tanacetum</taxon>
    </lineage>
</organism>
<comment type="caution">
    <text evidence="1">The sequence shown here is derived from an EMBL/GenBank/DDBJ whole genome shotgun (WGS) entry which is preliminary data.</text>
</comment>
<protein>
    <submittedName>
        <fullName evidence="1">Uncharacterized protein</fullName>
    </submittedName>
</protein>
<keyword evidence="2" id="KW-1185">Reference proteome</keyword>
<evidence type="ECO:0000313" key="2">
    <source>
        <dbReference type="Proteomes" id="UP001151760"/>
    </source>
</evidence>
<reference evidence="1" key="2">
    <citation type="submission" date="2022-01" db="EMBL/GenBank/DDBJ databases">
        <authorList>
            <person name="Yamashiro T."/>
            <person name="Shiraishi A."/>
            <person name="Satake H."/>
            <person name="Nakayama K."/>
        </authorList>
    </citation>
    <scope>NUCLEOTIDE SEQUENCE</scope>
</reference>